<feature type="active site" description="Nucleophile" evidence="11">
    <location>
        <position position="245"/>
    </location>
</feature>
<sequence>MTKLLALLTLLGLASASTVDTDNWVGRNIYFILLDRFAGGTPGCQNGKEWCNGNIRGVTKQIPYIKKMGFDAVWITPVVKQVEWRDNWNGTGYHGYWAKDFNKIDEHFGTPEDLKQLSQTLKENGMLFMLDIVANHVGPLHGLDDVASLGDGLNDLSGEQFHQLAHFDEVDFEEYLKNPYTMMEAGDACWPYYDFGHGCNETVILDGWFGDLGDLNHEDEPTAQYLLKWIGDMQKNYDIDGFRLDTALYIPKPFLEKFQEEAGVYITGEVVTYNQTLHSSFQDGSALTGLLNFPITEFVKPTFSVGGGVNFVDFASLLENQKSLYSSVHLLTNFVDNHDGDRFLTNHTLAQLENALTWSWLWHGIPSFYYGTEVPTVAEATDCRASQWNDETGEFLDGSEGKIGELMTNLNEIRREFGLAFGGVNAASLGAVLKADEEGWMAFERSGLLAVVSNGDPKTACFKSPCCPTGEDLLKVGARGEEEPNVACDGEEVCVELVDGAPLVFNIESCKETKM</sequence>
<dbReference type="AlphaFoldDB" id="A0A9W6ZI35"/>
<protein>
    <recommendedName>
        <fullName evidence="4">alpha-amylase</fullName>
        <ecNumber evidence="4">3.2.1.1</ecNumber>
    </recommendedName>
</protein>
<feature type="binding site" evidence="14">
    <location>
        <position position="243"/>
    </location>
    <ligand>
        <name>substrate</name>
    </ligand>
</feature>
<dbReference type="GO" id="GO:0004556">
    <property type="term" value="F:alpha-amylase activity"/>
    <property type="evidence" value="ECO:0007669"/>
    <property type="project" value="UniProtKB-EC"/>
</dbReference>
<name>A0A9W6ZI35_9STRA</name>
<comment type="catalytic activity">
    <reaction evidence="1">
        <text>Endohydrolysis of (1-&gt;4)-alpha-D-glucosidic linkages in polysaccharides containing three or more (1-&gt;4)-alpha-linked D-glucose units.</text>
        <dbReference type="EC" id="3.2.1.1"/>
    </reaction>
</comment>
<evidence type="ECO:0000256" key="7">
    <source>
        <dbReference type="ARBA" id="ARBA00022801"/>
    </source>
</evidence>
<keyword evidence="8" id="KW-0106">Calcium</keyword>
<keyword evidence="5" id="KW-0479">Metal-binding</keyword>
<evidence type="ECO:0000256" key="9">
    <source>
        <dbReference type="ARBA" id="ARBA00023277"/>
    </source>
</evidence>
<dbReference type="InterPro" id="IPR017853">
    <property type="entry name" value="GH"/>
</dbReference>
<dbReference type="InterPro" id="IPR013777">
    <property type="entry name" value="A-amylase-like"/>
</dbReference>
<evidence type="ECO:0000256" key="12">
    <source>
        <dbReference type="PIRSR" id="PIRSR001024-2"/>
    </source>
</evidence>
<gene>
    <name evidence="17" type="ORF">TrST_g301</name>
</gene>
<reference evidence="18" key="1">
    <citation type="journal article" date="2023" name="Commun. Biol.">
        <title>Genome analysis of Parmales, the sister group of diatoms, reveals the evolutionary specialization of diatoms from phago-mixotrophs to photoautotrophs.</title>
        <authorList>
            <person name="Ban H."/>
            <person name="Sato S."/>
            <person name="Yoshikawa S."/>
            <person name="Yamada K."/>
            <person name="Nakamura Y."/>
            <person name="Ichinomiya M."/>
            <person name="Sato N."/>
            <person name="Blanc-Mathieu R."/>
            <person name="Endo H."/>
            <person name="Kuwata A."/>
            <person name="Ogata H."/>
        </authorList>
    </citation>
    <scope>NUCLEOTIDE SEQUENCE [LARGE SCALE GENOMIC DNA]</scope>
    <source>
        <strain evidence="18">NIES 3701</strain>
    </source>
</reference>
<evidence type="ECO:0000313" key="17">
    <source>
        <dbReference type="EMBL" id="GMH51473.1"/>
    </source>
</evidence>
<evidence type="ECO:0000256" key="3">
    <source>
        <dbReference type="ARBA" id="ARBA00008061"/>
    </source>
</evidence>
<evidence type="ECO:0000256" key="13">
    <source>
        <dbReference type="PIRSR" id="PIRSR001024-4"/>
    </source>
</evidence>
<dbReference type="Pfam" id="PF00128">
    <property type="entry name" value="Alpha-amylase"/>
    <property type="match status" value="1"/>
</dbReference>
<feature type="binding site" evidence="14">
    <location>
        <position position="136"/>
    </location>
    <ligand>
        <name>substrate</name>
    </ligand>
</feature>
<dbReference type="InterPro" id="IPR006047">
    <property type="entry name" value="GH13_cat_dom"/>
</dbReference>
<feature type="domain" description="Glycosyl hydrolase family 13 catalytic" evidence="16">
    <location>
        <begin position="31"/>
        <end position="414"/>
    </location>
</feature>
<dbReference type="EMBL" id="BRXY01000004">
    <property type="protein sequence ID" value="GMH51473.1"/>
    <property type="molecule type" value="Genomic_DNA"/>
</dbReference>
<evidence type="ECO:0000313" key="18">
    <source>
        <dbReference type="Proteomes" id="UP001165085"/>
    </source>
</evidence>
<dbReference type="SUPFAM" id="SSF51445">
    <property type="entry name" value="(Trans)glycosidases"/>
    <property type="match status" value="1"/>
</dbReference>
<dbReference type="GO" id="GO:0005975">
    <property type="term" value="P:carbohydrate metabolic process"/>
    <property type="evidence" value="ECO:0007669"/>
    <property type="project" value="InterPro"/>
</dbReference>
<evidence type="ECO:0000256" key="14">
    <source>
        <dbReference type="PIRSR" id="PIRSR001024-5"/>
    </source>
</evidence>
<dbReference type="PANTHER" id="PTHR10357">
    <property type="entry name" value="ALPHA-AMYLASE FAMILY MEMBER"/>
    <property type="match status" value="1"/>
</dbReference>
<dbReference type="Gene3D" id="3.20.20.80">
    <property type="entry name" value="Glycosidases"/>
    <property type="match status" value="1"/>
</dbReference>
<dbReference type="OrthoDB" id="1740265at2759"/>
<dbReference type="PANTHER" id="PTHR10357:SF215">
    <property type="entry name" value="ALPHA-AMYLASE 1"/>
    <property type="match status" value="1"/>
</dbReference>
<keyword evidence="10" id="KW-0326">Glycosidase</keyword>
<dbReference type="Proteomes" id="UP001165085">
    <property type="component" value="Unassembled WGS sequence"/>
</dbReference>
<evidence type="ECO:0000256" key="5">
    <source>
        <dbReference type="ARBA" id="ARBA00022723"/>
    </source>
</evidence>
<evidence type="ECO:0000256" key="4">
    <source>
        <dbReference type="ARBA" id="ARBA00012595"/>
    </source>
</evidence>
<evidence type="ECO:0000256" key="6">
    <source>
        <dbReference type="ARBA" id="ARBA00022729"/>
    </source>
</evidence>
<dbReference type="GO" id="GO:0005509">
    <property type="term" value="F:calcium ion binding"/>
    <property type="evidence" value="ECO:0007669"/>
    <property type="project" value="InterPro"/>
</dbReference>
<proteinExistence type="inferred from homology"/>
<feature type="binding site" evidence="14">
    <location>
        <position position="97"/>
    </location>
    <ligand>
        <name>substrate</name>
    </ligand>
</feature>
<comment type="cofactor">
    <cofactor evidence="2">
        <name>Ca(2+)</name>
        <dbReference type="ChEBI" id="CHEBI:29108"/>
    </cofactor>
</comment>
<organism evidence="17 18">
    <name type="scientific">Triparma strigata</name>
    <dbReference type="NCBI Taxonomy" id="1606541"/>
    <lineage>
        <taxon>Eukaryota</taxon>
        <taxon>Sar</taxon>
        <taxon>Stramenopiles</taxon>
        <taxon>Ochrophyta</taxon>
        <taxon>Bolidophyceae</taxon>
        <taxon>Parmales</taxon>
        <taxon>Triparmaceae</taxon>
        <taxon>Triparma</taxon>
    </lineage>
</organism>
<feature type="signal peptide" evidence="15">
    <location>
        <begin position="1"/>
        <end position="16"/>
    </location>
</feature>
<feature type="site" description="Transition state stabilizer" evidence="12">
    <location>
        <position position="339"/>
    </location>
</feature>
<evidence type="ECO:0000256" key="15">
    <source>
        <dbReference type="SAM" id="SignalP"/>
    </source>
</evidence>
<dbReference type="SMART" id="SM00642">
    <property type="entry name" value="Aamy"/>
    <property type="match status" value="1"/>
</dbReference>
<keyword evidence="9" id="KW-0119">Carbohydrate metabolism</keyword>
<comment type="similarity">
    <text evidence="3">Belongs to the glycosyl hydrolase 13 family.</text>
</comment>
<feature type="chain" id="PRO_5040736810" description="alpha-amylase" evidence="15">
    <location>
        <begin position="17"/>
        <end position="515"/>
    </location>
</feature>
<evidence type="ECO:0000256" key="10">
    <source>
        <dbReference type="ARBA" id="ARBA00023295"/>
    </source>
</evidence>
<feature type="binding site" evidence="14">
    <location>
        <position position="384"/>
    </location>
    <ligand>
        <name>substrate</name>
    </ligand>
</feature>
<keyword evidence="18" id="KW-1185">Reference proteome</keyword>
<dbReference type="EC" id="3.2.1.1" evidence="4"/>
<evidence type="ECO:0000256" key="1">
    <source>
        <dbReference type="ARBA" id="ARBA00000548"/>
    </source>
</evidence>
<keyword evidence="6 15" id="KW-0732">Signal</keyword>
<feature type="binding site" evidence="14">
    <location>
        <position position="339"/>
    </location>
    <ligand>
        <name>substrate</name>
    </ligand>
</feature>
<accession>A0A9W6ZI35</accession>
<evidence type="ECO:0000259" key="16">
    <source>
        <dbReference type="SMART" id="SM00642"/>
    </source>
</evidence>
<feature type="active site" description="Proton donor" evidence="11">
    <location>
        <position position="269"/>
    </location>
</feature>
<comment type="caution">
    <text evidence="17">The sequence shown here is derived from an EMBL/GenBank/DDBJ whole genome shotgun (WGS) entry which is preliminary data.</text>
</comment>
<keyword evidence="7" id="KW-0378">Hydrolase</keyword>
<feature type="disulfide bond" evidence="13">
    <location>
        <begin position="44"/>
        <end position="51"/>
    </location>
</feature>
<keyword evidence="13" id="KW-1015">Disulfide bond</keyword>
<evidence type="ECO:0000256" key="8">
    <source>
        <dbReference type="ARBA" id="ARBA00022837"/>
    </source>
</evidence>
<evidence type="ECO:0000256" key="2">
    <source>
        <dbReference type="ARBA" id="ARBA00001913"/>
    </source>
</evidence>
<evidence type="ECO:0000256" key="11">
    <source>
        <dbReference type="PIRSR" id="PIRSR001024-1"/>
    </source>
</evidence>
<dbReference type="PIRSF" id="PIRSF001024">
    <property type="entry name" value="Alph-amyl_fung"/>
    <property type="match status" value="1"/>
</dbReference>